<organism evidence="2 3">
    <name type="scientific">Stigmatella aurantiaca (strain DW4/3-1)</name>
    <dbReference type="NCBI Taxonomy" id="378806"/>
    <lineage>
        <taxon>Bacteria</taxon>
        <taxon>Pseudomonadati</taxon>
        <taxon>Myxococcota</taxon>
        <taxon>Myxococcia</taxon>
        <taxon>Myxococcales</taxon>
        <taxon>Cystobacterineae</taxon>
        <taxon>Archangiaceae</taxon>
        <taxon>Stigmatella</taxon>
    </lineage>
</organism>
<evidence type="ECO:0000313" key="3">
    <source>
        <dbReference type="Proteomes" id="UP000032702"/>
    </source>
</evidence>
<comment type="caution">
    <text evidence="2">The sequence shown here is derived from an EMBL/GenBank/DDBJ whole genome shotgun (WGS) entry which is preliminary data.</text>
</comment>
<feature type="region of interest" description="Disordered" evidence="1">
    <location>
        <begin position="1"/>
        <end position="24"/>
    </location>
</feature>
<feature type="region of interest" description="Disordered" evidence="1">
    <location>
        <begin position="55"/>
        <end position="112"/>
    </location>
</feature>
<protein>
    <submittedName>
        <fullName evidence="2">Uncharacterized protein</fullName>
    </submittedName>
</protein>
<feature type="compositionally biased region" description="Low complexity" evidence="1">
    <location>
        <begin position="86"/>
        <end position="98"/>
    </location>
</feature>
<dbReference type="Proteomes" id="UP000032702">
    <property type="component" value="Unassembled WGS sequence"/>
</dbReference>
<evidence type="ECO:0000313" key="2">
    <source>
        <dbReference type="EMBL" id="EAU69525.1"/>
    </source>
</evidence>
<accession>Q09CN6</accession>
<gene>
    <name evidence="2" type="ORF">STIAU_2092</name>
</gene>
<evidence type="ECO:0000256" key="1">
    <source>
        <dbReference type="SAM" id="MobiDB-lite"/>
    </source>
</evidence>
<sequence length="112" mass="11917">MKSSMIFGCSTGRSSCHQRKAASRRIPLSSRVCQRWPGGGWPVGGCMTLLYVRGGEGERKPTGPPATSSEQAPCSPGKATAPQKFTRTPRATAASTARWRSDHPPTANSSSR</sequence>
<name>Q09CN6_STIAD</name>
<dbReference type="EMBL" id="AAMD01000005">
    <property type="protein sequence ID" value="EAU69525.1"/>
    <property type="molecule type" value="Genomic_DNA"/>
</dbReference>
<proteinExistence type="predicted"/>
<dbReference type="AlphaFoldDB" id="Q09CN6"/>
<reference evidence="2 3" key="1">
    <citation type="submission" date="2006-04" db="EMBL/GenBank/DDBJ databases">
        <authorList>
            <person name="Nierman W.C."/>
        </authorList>
    </citation>
    <scope>NUCLEOTIDE SEQUENCE [LARGE SCALE GENOMIC DNA]</scope>
    <source>
        <strain evidence="2 3">DW4/3-1</strain>
    </source>
</reference>